<protein>
    <submittedName>
        <fullName evidence="1">Uncharacterized protein</fullName>
    </submittedName>
</protein>
<name>A0A1W1VU09_9FIRM</name>
<reference evidence="1 2" key="1">
    <citation type="submission" date="2017-04" db="EMBL/GenBank/DDBJ databases">
        <authorList>
            <person name="Afonso C.L."/>
            <person name="Miller P.J."/>
            <person name="Scott M.A."/>
            <person name="Spackman E."/>
            <person name="Goraichik I."/>
            <person name="Dimitrov K.M."/>
            <person name="Suarez D.L."/>
            <person name="Swayne D.E."/>
        </authorList>
    </citation>
    <scope>NUCLEOTIDE SEQUENCE [LARGE SCALE GENOMIC DNA]</scope>
    <source>
        <strain evidence="1 2">ToBE</strain>
    </source>
</reference>
<organism evidence="1 2">
    <name type="scientific">Thermanaeromonas toyohensis ToBE</name>
    <dbReference type="NCBI Taxonomy" id="698762"/>
    <lineage>
        <taxon>Bacteria</taxon>
        <taxon>Bacillati</taxon>
        <taxon>Bacillota</taxon>
        <taxon>Clostridia</taxon>
        <taxon>Neomoorellales</taxon>
        <taxon>Neomoorellaceae</taxon>
        <taxon>Thermanaeromonas</taxon>
    </lineage>
</organism>
<sequence length="105" mass="11644">MFALAELIPEDVREAMFRLCGGGRAGQPAEHVDGEAAAYRSDGSRVPLEAAVEVLVQDRRFRGAARRGREPYGLAREVLRSAGIRVPRRHFRKVMLEASRKVLAS</sequence>
<evidence type="ECO:0000313" key="2">
    <source>
        <dbReference type="Proteomes" id="UP000192569"/>
    </source>
</evidence>
<evidence type="ECO:0000313" key="1">
    <source>
        <dbReference type="EMBL" id="SMB96763.1"/>
    </source>
</evidence>
<dbReference type="EMBL" id="LT838272">
    <property type="protein sequence ID" value="SMB96763.1"/>
    <property type="molecule type" value="Genomic_DNA"/>
</dbReference>
<dbReference type="STRING" id="698762.SAMN00808754_1636"/>
<gene>
    <name evidence="1" type="ORF">SAMN00808754_1636</name>
</gene>
<dbReference type="AlphaFoldDB" id="A0A1W1VU09"/>
<proteinExistence type="predicted"/>
<dbReference type="Proteomes" id="UP000192569">
    <property type="component" value="Chromosome I"/>
</dbReference>
<dbReference type="RefSeq" id="WP_084665247.1">
    <property type="nucleotide sequence ID" value="NZ_LT838272.1"/>
</dbReference>
<accession>A0A1W1VU09</accession>
<keyword evidence="2" id="KW-1185">Reference proteome</keyword>